<dbReference type="EMBL" id="NFFZ01000003">
    <property type="protein sequence ID" value="OTI64144.1"/>
    <property type="molecule type" value="Genomic_DNA"/>
</dbReference>
<evidence type="ECO:0000313" key="11">
    <source>
        <dbReference type="Proteomes" id="UP000270834"/>
    </source>
</evidence>
<feature type="chain" id="PRO_5015027743" evidence="5">
    <location>
        <begin position="23"/>
        <end position="363"/>
    </location>
</feature>
<keyword evidence="4" id="KW-0574">Periplasm</keyword>
<dbReference type="EMBL" id="WXZT01000003">
    <property type="protein sequence ID" value="MZZ12001.1"/>
    <property type="molecule type" value="Genomic_DNA"/>
</dbReference>
<dbReference type="EMBL" id="CP136986">
    <property type="protein sequence ID" value="WOS75518.1"/>
    <property type="molecule type" value="Genomic_DNA"/>
</dbReference>
<dbReference type="RefSeq" id="WP_003082943.1">
    <property type="nucleotide sequence ID" value="NZ_AP014622.1"/>
</dbReference>
<dbReference type="Proteomes" id="UP001297540">
    <property type="component" value="Chromosome"/>
</dbReference>
<keyword evidence="3 5" id="KW-0732">Signal</keyword>
<accession>A0A1S1CCG4</accession>
<reference evidence="9" key="5">
    <citation type="submission" date="2023-10" db="EMBL/GenBank/DDBJ databases">
        <title>Pathogen: clinical or host-associated sample.</title>
        <authorList>
            <person name="Hergert J."/>
            <person name="Casey R."/>
            <person name="Wagner J."/>
            <person name="Young E.L."/>
            <person name="Oakeson K.F."/>
        </authorList>
    </citation>
    <scope>NUCLEOTIDE SEQUENCE</scope>
    <source>
        <strain evidence="9">2021CK-01020</strain>
    </source>
</reference>
<dbReference type="AlphaFoldDB" id="A0A069QCD2"/>
<reference evidence="6" key="3">
    <citation type="submission" date="2020-01" db="EMBL/GenBank/DDBJ databases">
        <title>Bacteria Cultured from War Wounds Associated with the Conflict in Eastern Ukraine.</title>
        <authorList>
            <person name="Snesrud E."/>
            <person name="Galac M.R."/>
            <person name="Mc Gann P."/>
            <person name="Valentine K."/>
            <person name="Viacheslav K."/>
        </authorList>
    </citation>
    <scope>NUCLEOTIDE SEQUENCE</scope>
    <source>
        <strain evidence="6">VNMU148</strain>
    </source>
</reference>
<dbReference type="GO" id="GO:0042597">
    <property type="term" value="C:periplasmic space"/>
    <property type="evidence" value="ECO:0007669"/>
    <property type="project" value="UniProtKB-SubCell"/>
</dbReference>
<dbReference type="Pfam" id="PF13416">
    <property type="entry name" value="SBP_bac_8"/>
    <property type="match status" value="1"/>
</dbReference>
<dbReference type="CDD" id="cd13659">
    <property type="entry name" value="PBP2_PotF"/>
    <property type="match status" value="1"/>
</dbReference>
<dbReference type="SMR" id="A0A069QCD2"/>
<sequence>MQSTRKLLAGLALAVSAGLVQAAPEVRIYNWFDYIAPDTLKNFQAQTGIAPKYDVYDSNEVLEAKLLSGHSGYDLVVPSDSFLPNYLKAEVFQPLDKSKLPNWKNLNPALLKVLAGKDPGNRYVMPYMWGTNGIAYNLDKVRAVLGDDAPLDSWDLVFKPENLAKLQQCGVAFLDSPTEVIPEVLHYLGLSPNSHQPEDYRRAEEHLAKLRPYITYFSSSKFVSDLANGNVCVAIAWSGGAMQAANRAREAKNGIRIEYRIPKEGAAAWFDVLAIPRDAKNVEQAHAFLDYLLRPEVVAPISDYVAYANPNKAADGLISAELRDNPNVYPPEEVQARLYSVEMLPPKLERLRTRTWSKIKTGK</sequence>
<feature type="signal peptide" evidence="5">
    <location>
        <begin position="1"/>
        <end position="22"/>
    </location>
</feature>
<dbReference type="Gene3D" id="3.40.190.10">
    <property type="entry name" value="Periplasmic binding protein-like II"/>
    <property type="match status" value="2"/>
</dbReference>
<dbReference type="SUPFAM" id="SSF53850">
    <property type="entry name" value="Periplasmic binding protein-like II"/>
    <property type="match status" value="1"/>
</dbReference>
<dbReference type="OMA" id="FDYITPK"/>
<dbReference type="PANTHER" id="PTHR30222:SF18">
    <property type="entry name" value="BIFUNCTIONAL POLYHYDROXYBUTYRATE SYNTHASE _ ABC TRANSPORTER PERIPLASMIC BINDING PROTEIN-RELATED"/>
    <property type="match status" value="1"/>
</dbReference>
<dbReference type="PIRSF" id="PIRSF019574">
    <property type="entry name" value="Periplasmic_polyamine_BP"/>
    <property type="match status" value="1"/>
</dbReference>
<dbReference type="Proteomes" id="UP000270834">
    <property type="component" value="Unassembled WGS sequence"/>
</dbReference>
<evidence type="ECO:0000256" key="3">
    <source>
        <dbReference type="ARBA" id="ARBA00022729"/>
    </source>
</evidence>
<dbReference type="Proteomes" id="UP000194857">
    <property type="component" value="Unassembled WGS sequence"/>
</dbReference>
<evidence type="ECO:0000313" key="7">
    <source>
        <dbReference type="EMBL" id="OTI64144.1"/>
    </source>
</evidence>
<evidence type="ECO:0000313" key="8">
    <source>
        <dbReference type="EMBL" id="RMS62155.1"/>
    </source>
</evidence>
<proteinExistence type="predicted"/>
<evidence type="ECO:0000313" key="6">
    <source>
        <dbReference type="EMBL" id="MZZ12001.1"/>
    </source>
</evidence>
<gene>
    <name evidence="8" type="ORF">ALP65_02466</name>
    <name evidence="7" type="ORF">CAZ10_08020</name>
    <name evidence="6" type="ORF">GUL26_07060</name>
    <name evidence="9" type="ORF">L4V69_23755</name>
</gene>
<reference evidence="7 10" key="1">
    <citation type="submission" date="2017-05" db="EMBL/GenBank/DDBJ databases">
        <authorList>
            <person name="Song R."/>
            <person name="Chenine A.L."/>
            <person name="Ruprecht R.M."/>
        </authorList>
    </citation>
    <scope>NUCLEOTIDE SEQUENCE [LARGE SCALE GENOMIC DNA]</scope>
    <source>
        <strain evidence="7 10">S567_C10_BS</strain>
    </source>
</reference>
<evidence type="ECO:0000256" key="2">
    <source>
        <dbReference type="ARBA" id="ARBA00022448"/>
    </source>
</evidence>
<keyword evidence="2" id="KW-0813">Transport</keyword>
<protein>
    <submittedName>
        <fullName evidence="6">Extracellular solute-binding protein</fullName>
    </submittedName>
    <submittedName>
        <fullName evidence="7">Spermidine/putrescine-binding protein</fullName>
    </submittedName>
</protein>
<dbReference type="PRINTS" id="PR00909">
    <property type="entry name" value="SPERMDNBNDNG"/>
</dbReference>
<reference evidence="8 11" key="2">
    <citation type="submission" date="2018-08" db="EMBL/GenBank/DDBJ databases">
        <title>Recombination of ecologically and evolutionarily significant loci maintains genetic cohesion in the Pseudomonas syringae species complex.</title>
        <authorList>
            <person name="Dillon M."/>
            <person name="Thakur S."/>
            <person name="Almeida R.N.D."/>
            <person name="Weir B.S."/>
            <person name="Guttman D.S."/>
        </authorList>
    </citation>
    <scope>NUCLEOTIDE SEQUENCE [LARGE SCALE GENOMIC DNA]</scope>
    <source>
        <strain evidence="8 11">ICMP 7846</strain>
    </source>
</reference>
<dbReference type="InterPro" id="IPR001188">
    <property type="entry name" value="Sperm_putr-bd"/>
</dbReference>
<dbReference type="GO" id="GO:0019808">
    <property type="term" value="F:polyamine binding"/>
    <property type="evidence" value="ECO:0007669"/>
    <property type="project" value="InterPro"/>
</dbReference>
<reference evidence="9" key="4">
    <citation type="submission" date="2023-06" db="EMBL/GenBank/DDBJ databases">
        <authorList>
            <consortium name="Clinical and Environmental Microbiology Branch: Whole genome sequencing antimicrobial resistance pathogens in the healthcare setting"/>
        </authorList>
    </citation>
    <scope>NUCLEOTIDE SEQUENCE</scope>
    <source>
        <strain evidence="9">2021CK-01020</strain>
    </source>
</reference>
<dbReference type="GO" id="GO:0015846">
    <property type="term" value="P:polyamine transport"/>
    <property type="evidence" value="ECO:0007669"/>
    <property type="project" value="InterPro"/>
</dbReference>
<evidence type="ECO:0000256" key="5">
    <source>
        <dbReference type="SAM" id="SignalP"/>
    </source>
</evidence>
<evidence type="ECO:0000313" key="12">
    <source>
        <dbReference type="Proteomes" id="UP000644192"/>
    </source>
</evidence>
<name>A0A069QCD2_PSEAI</name>
<evidence type="ECO:0000313" key="10">
    <source>
        <dbReference type="Proteomes" id="UP000194857"/>
    </source>
</evidence>
<dbReference type="PANTHER" id="PTHR30222">
    <property type="entry name" value="SPERMIDINE/PUTRESCINE-BINDING PERIPLASMIC PROTEIN"/>
    <property type="match status" value="1"/>
</dbReference>
<accession>A0A069QCD2</accession>
<dbReference type="InterPro" id="IPR006059">
    <property type="entry name" value="SBP"/>
</dbReference>
<dbReference type="Proteomes" id="UP000644192">
    <property type="component" value="Unassembled WGS sequence"/>
</dbReference>
<evidence type="ECO:0000256" key="1">
    <source>
        <dbReference type="ARBA" id="ARBA00004418"/>
    </source>
</evidence>
<evidence type="ECO:0000313" key="9">
    <source>
        <dbReference type="EMBL" id="WOS75518.1"/>
    </source>
</evidence>
<comment type="subcellular location">
    <subcellularLocation>
        <location evidence="1">Periplasm</location>
    </subcellularLocation>
</comment>
<dbReference type="EMBL" id="RBSQ01000241">
    <property type="protein sequence ID" value="RMS62155.1"/>
    <property type="molecule type" value="Genomic_DNA"/>
</dbReference>
<dbReference type="KEGG" id="paeb:NCGM1900_5176"/>
<evidence type="ECO:0000256" key="4">
    <source>
        <dbReference type="ARBA" id="ARBA00022764"/>
    </source>
</evidence>
<organism evidence="6 12">
    <name type="scientific">Pseudomonas aeruginosa</name>
    <dbReference type="NCBI Taxonomy" id="287"/>
    <lineage>
        <taxon>Bacteria</taxon>
        <taxon>Pseudomonadati</taxon>
        <taxon>Pseudomonadota</taxon>
        <taxon>Gammaproteobacteria</taxon>
        <taxon>Pseudomonadales</taxon>
        <taxon>Pseudomonadaceae</taxon>
        <taxon>Pseudomonas</taxon>
    </lineage>
</organism>